<sequence>MNAKSTKAFEKSLISSQVNLETREQGRQLHPITRNISRQLPNISTSNSMSTERNEAVNEIEAMSNLLIEMQKESDKRSEMLNSVFDKNFDGKIKTCINTRAEMEARAAAFETIIQSETLIKKPVKAITIENTYEGVYGINSQTGSTSDRLITSPMEQQELTLKHVAEASSIASQPPQNNTDVVSPKKASPNKVESEQILTEQVDNAGKKITKGFGEAALTKVGHWSKSAFNFFRAKNVVPGKDATMLRKTSEKTSHENDRSRVKDAEIEGILQENFGRKHWIGKAKSRSHRETKGHRSKQVFRRGTKQKQLKKIKPFLTTSVPTEPGNTSTALKKHTAKLTEAKKRLRERNAIKLKKKEKPNLKTKKTHPQKHASPQDPPVGKEGTEKNVKK</sequence>
<evidence type="ECO:0000256" key="1">
    <source>
        <dbReference type="SAM" id="MobiDB-lite"/>
    </source>
</evidence>
<evidence type="ECO:0000313" key="2">
    <source>
        <dbReference type="Proteomes" id="UP000050640"/>
    </source>
</evidence>
<name>A0A0R3S2Y1_9BILA</name>
<dbReference type="Proteomes" id="UP000050640">
    <property type="component" value="Unplaced"/>
</dbReference>
<dbReference type="WBParaSite" id="EEL_0000909801-mRNA-1">
    <property type="protein sequence ID" value="EEL_0000909801-mRNA-1"/>
    <property type="gene ID" value="EEL_0000909801"/>
</dbReference>
<keyword evidence="2" id="KW-1185">Reference proteome</keyword>
<feature type="region of interest" description="Disordered" evidence="1">
    <location>
        <begin position="170"/>
        <end position="196"/>
    </location>
</feature>
<feature type="compositionally biased region" description="Polar residues" evidence="1">
    <location>
        <begin position="170"/>
        <end position="182"/>
    </location>
</feature>
<organism evidence="2 3">
    <name type="scientific">Elaeophora elaphi</name>
    <dbReference type="NCBI Taxonomy" id="1147741"/>
    <lineage>
        <taxon>Eukaryota</taxon>
        <taxon>Metazoa</taxon>
        <taxon>Ecdysozoa</taxon>
        <taxon>Nematoda</taxon>
        <taxon>Chromadorea</taxon>
        <taxon>Rhabditida</taxon>
        <taxon>Spirurina</taxon>
        <taxon>Spiruromorpha</taxon>
        <taxon>Filarioidea</taxon>
        <taxon>Onchocercidae</taxon>
        <taxon>Elaeophora</taxon>
    </lineage>
</organism>
<feature type="compositionally biased region" description="Polar residues" evidence="1">
    <location>
        <begin position="318"/>
        <end position="332"/>
    </location>
</feature>
<feature type="compositionally biased region" description="Basic and acidic residues" evidence="1">
    <location>
        <begin position="339"/>
        <end position="352"/>
    </location>
</feature>
<feature type="compositionally biased region" description="Basic residues" evidence="1">
    <location>
        <begin position="283"/>
        <end position="315"/>
    </location>
</feature>
<accession>A0A0R3S2Y1</accession>
<feature type="compositionally biased region" description="Basic residues" evidence="1">
    <location>
        <begin position="353"/>
        <end position="372"/>
    </location>
</feature>
<evidence type="ECO:0000313" key="3">
    <source>
        <dbReference type="WBParaSite" id="EEL_0000909801-mRNA-1"/>
    </source>
</evidence>
<proteinExistence type="predicted"/>
<dbReference type="AlphaFoldDB" id="A0A0R3S2Y1"/>
<feature type="region of interest" description="Disordered" evidence="1">
    <location>
        <begin position="283"/>
        <end position="392"/>
    </location>
</feature>
<protein>
    <submittedName>
        <fullName evidence="3">Uncharacterized protein</fullName>
    </submittedName>
</protein>
<reference evidence="3" key="1">
    <citation type="submission" date="2017-02" db="UniProtKB">
        <authorList>
            <consortium name="WormBaseParasite"/>
        </authorList>
    </citation>
    <scope>IDENTIFICATION</scope>
</reference>